<evidence type="ECO:0000313" key="10">
    <source>
        <dbReference type="Proteomes" id="UP000277864"/>
    </source>
</evidence>
<sequence length="141" mass="15891">MKYATVISGHGGFATGMKASFNYISSIPEQYYFIDFNEGMSEKDLENKFLEIMNEEKQVLFFTDLLGGTPYKVAAQLAYFNENIEVVTGCNLSSLLESSFMDYNSIEDYANALVEISKNMTECFSLDELQELEDNTLSDGI</sequence>
<evidence type="ECO:0000256" key="5">
    <source>
        <dbReference type="ARBA" id="ARBA00022679"/>
    </source>
</evidence>
<keyword evidence="3" id="KW-0963">Cytoplasm</keyword>
<dbReference type="InterPro" id="IPR033887">
    <property type="entry name" value="PTS_IIA_man"/>
</dbReference>
<keyword evidence="2" id="KW-0813">Transport</keyword>
<dbReference type="GO" id="GO:0016301">
    <property type="term" value="F:kinase activity"/>
    <property type="evidence" value="ECO:0007669"/>
    <property type="project" value="UniProtKB-KW"/>
</dbReference>
<keyword evidence="4 9" id="KW-0762">Sugar transport</keyword>
<reference evidence="9 10" key="1">
    <citation type="submission" date="2018-03" db="EMBL/GenBank/DDBJ databases">
        <authorList>
            <person name="Gulvik C.A."/>
        </authorList>
    </citation>
    <scope>NUCLEOTIDE SEQUENCE [LARGE SCALE GENOMIC DNA]</scope>
    <source>
        <strain evidence="9 10">JCM 31581</strain>
    </source>
</reference>
<evidence type="ECO:0000256" key="3">
    <source>
        <dbReference type="ARBA" id="ARBA00022490"/>
    </source>
</evidence>
<gene>
    <name evidence="9" type="ORF">C7P63_07295</name>
</gene>
<dbReference type="Gene3D" id="3.40.50.510">
    <property type="entry name" value="Phosphotransferase system, mannose-type IIA component"/>
    <property type="match status" value="1"/>
</dbReference>
<dbReference type="AlphaFoldDB" id="A0A3R9YCB5"/>
<dbReference type="Pfam" id="PF03610">
    <property type="entry name" value="EIIA-man"/>
    <property type="match status" value="1"/>
</dbReference>
<evidence type="ECO:0000256" key="1">
    <source>
        <dbReference type="ARBA" id="ARBA00004496"/>
    </source>
</evidence>
<dbReference type="PANTHER" id="PTHR33799">
    <property type="entry name" value="PTS PERMEASE-RELATED-RELATED"/>
    <property type="match status" value="1"/>
</dbReference>
<evidence type="ECO:0000256" key="6">
    <source>
        <dbReference type="ARBA" id="ARBA00022683"/>
    </source>
</evidence>
<evidence type="ECO:0000256" key="7">
    <source>
        <dbReference type="ARBA" id="ARBA00022777"/>
    </source>
</evidence>
<dbReference type="SUPFAM" id="SSF53062">
    <property type="entry name" value="PTS system fructose IIA component-like"/>
    <property type="match status" value="1"/>
</dbReference>
<dbReference type="InterPro" id="IPR036662">
    <property type="entry name" value="PTS_EIIA_man-typ_sf"/>
</dbReference>
<dbReference type="GO" id="GO:0005737">
    <property type="term" value="C:cytoplasm"/>
    <property type="evidence" value="ECO:0007669"/>
    <property type="project" value="UniProtKB-SubCell"/>
</dbReference>
<dbReference type="Proteomes" id="UP000277864">
    <property type="component" value="Unassembled WGS sequence"/>
</dbReference>
<proteinExistence type="predicted"/>
<dbReference type="GO" id="GO:0009401">
    <property type="term" value="P:phosphoenolpyruvate-dependent sugar phosphotransferase system"/>
    <property type="evidence" value="ECO:0007669"/>
    <property type="project" value="UniProtKB-KW"/>
</dbReference>
<accession>A0A3R9YCB5</accession>
<keyword evidence="10" id="KW-1185">Reference proteome</keyword>
<evidence type="ECO:0000313" key="9">
    <source>
        <dbReference type="EMBL" id="RST89084.1"/>
    </source>
</evidence>
<evidence type="ECO:0000256" key="2">
    <source>
        <dbReference type="ARBA" id="ARBA00022448"/>
    </source>
</evidence>
<dbReference type="PROSITE" id="PS51096">
    <property type="entry name" value="PTS_EIIA_TYPE_4"/>
    <property type="match status" value="1"/>
</dbReference>
<keyword evidence="5" id="KW-0808">Transferase</keyword>
<dbReference type="PANTHER" id="PTHR33799:SF1">
    <property type="entry name" value="PTS SYSTEM MANNOSE-SPECIFIC EIIAB COMPONENT-RELATED"/>
    <property type="match status" value="1"/>
</dbReference>
<comment type="subcellular location">
    <subcellularLocation>
        <location evidence="1">Cytoplasm</location>
    </subcellularLocation>
</comment>
<comment type="caution">
    <text evidence="9">The sequence shown here is derived from an EMBL/GenBank/DDBJ whole genome shotgun (WGS) entry which is preliminary data.</text>
</comment>
<keyword evidence="6" id="KW-0598">Phosphotransferase system</keyword>
<dbReference type="RefSeq" id="WP_125943511.1">
    <property type="nucleotide sequence ID" value="NZ_PXZH01000003.1"/>
</dbReference>
<evidence type="ECO:0000259" key="8">
    <source>
        <dbReference type="PROSITE" id="PS51096"/>
    </source>
</evidence>
<dbReference type="InterPro" id="IPR004701">
    <property type="entry name" value="PTS_EIIA_man-typ"/>
</dbReference>
<feature type="domain" description="PTS EIIA type-4" evidence="8">
    <location>
        <begin position="2"/>
        <end position="121"/>
    </location>
</feature>
<name>A0A3R9YCB5_9ENTE</name>
<dbReference type="CDD" id="cd00006">
    <property type="entry name" value="PTS_IIA_man"/>
    <property type="match status" value="1"/>
</dbReference>
<protein>
    <submittedName>
        <fullName evidence="9">PTS sugar transporter</fullName>
    </submittedName>
</protein>
<keyword evidence="7" id="KW-0418">Kinase</keyword>
<dbReference type="GO" id="GO:0016020">
    <property type="term" value="C:membrane"/>
    <property type="evidence" value="ECO:0007669"/>
    <property type="project" value="InterPro"/>
</dbReference>
<organism evidence="9 10">
    <name type="scientific">Vagococcus humatus</name>
    <dbReference type="NCBI Taxonomy" id="1889241"/>
    <lineage>
        <taxon>Bacteria</taxon>
        <taxon>Bacillati</taxon>
        <taxon>Bacillota</taxon>
        <taxon>Bacilli</taxon>
        <taxon>Lactobacillales</taxon>
        <taxon>Enterococcaceae</taxon>
        <taxon>Vagococcus</taxon>
    </lineage>
</organism>
<evidence type="ECO:0000256" key="4">
    <source>
        <dbReference type="ARBA" id="ARBA00022597"/>
    </source>
</evidence>
<dbReference type="InterPro" id="IPR051471">
    <property type="entry name" value="Bacterial_PTS_sugar_comp"/>
</dbReference>
<dbReference type="EMBL" id="PXZH01000003">
    <property type="protein sequence ID" value="RST89084.1"/>
    <property type="molecule type" value="Genomic_DNA"/>
</dbReference>
<dbReference type="OrthoDB" id="6623712at2"/>